<sequence>MVNARLLYWSLPKRVGMKNKIKSWLLTIAMCTPFSVVIGEELVTELSLYDAIKLAQANDPWLTGSEYKQNKLDAMSVAAGQLPDPVVSLGVANIASDTFSFNQEPMTQLKVGVTQMMSRGKTRSLKTAQMSLLANEQPFLRSTRLSMMASEVGQLWLDTYKVQESIRLIEQERPLFEQLVDLVEVGYGSGLGQRRQHDLIRAQLELTRLTDRLTQLNQVRALKSAQLNEFISADYDMLSPVHNPSFDVSTQLPVISLLDESLVFSQQEDSSKTLMSYLLLHPAIQAVDVQIAAEEKGVELAQQQYKPKWGINASYGYRGDAENHMSRADLFSVGVTFDLPLFTKNRQDQTVKAAVSSVAEKETQKTQLLRQMMSAFIAEKSQLLKLMERKKLYVESILPQMSQQTEAVINAYTNDQGDFAEVVRAKIAELNAQIDTLDITVNMVKTKLKLNYLLEGRKQTVSKAAINLELNHE</sequence>
<dbReference type="Gene3D" id="1.20.1600.10">
    <property type="entry name" value="Outer membrane efflux proteins (OEP)"/>
    <property type="match status" value="1"/>
</dbReference>
<name>A0A4R6XHZ8_9GAMM</name>
<dbReference type="PANTHER" id="PTHR30203:SF23">
    <property type="entry name" value="OUTER MEMBRANE EFFLUX PROTEIN"/>
    <property type="match status" value="1"/>
</dbReference>
<evidence type="ECO:0000313" key="1">
    <source>
        <dbReference type="EMBL" id="TDR17444.1"/>
    </source>
</evidence>
<protein>
    <submittedName>
        <fullName evidence="1">Outer membrane protein TolC</fullName>
    </submittedName>
</protein>
<reference evidence="1 2" key="1">
    <citation type="submission" date="2019-03" db="EMBL/GenBank/DDBJ databases">
        <title>Genomic Encyclopedia of Type Strains, Phase IV (KMG-IV): sequencing the most valuable type-strain genomes for metagenomic binning, comparative biology and taxonomic classification.</title>
        <authorList>
            <person name="Goeker M."/>
        </authorList>
    </citation>
    <scope>NUCLEOTIDE SEQUENCE [LARGE SCALE GENOMIC DNA]</scope>
    <source>
        <strain evidence="1 2">DSM 25488</strain>
    </source>
</reference>
<accession>A0A4R6XHZ8</accession>
<dbReference type="Proteomes" id="UP000295724">
    <property type="component" value="Unassembled WGS sequence"/>
</dbReference>
<comment type="caution">
    <text evidence="1">The sequence shown here is derived from an EMBL/GenBank/DDBJ whole genome shotgun (WGS) entry which is preliminary data.</text>
</comment>
<dbReference type="GO" id="GO:0015562">
    <property type="term" value="F:efflux transmembrane transporter activity"/>
    <property type="evidence" value="ECO:0007669"/>
    <property type="project" value="InterPro"/>
</dbReference>
<organism evidence="1 2">
    <name type="scientific">Marinicella litoralis</name>
    <dbReference type="NCBI Taxonomy" id="644220"/>
    <lineage>
        <taxon>Bacteria</taxon>
        <taxon>Pseudomonadati</taxon>
        <taxon>Pseudomonadota</taxon>
        <taxon>Gammaproteobacteria</taxon>
        <taxon>Lysobacterales</taxon>
        <taxon>Marinicellaceae</taxon>
        <taxon>Marinicella</taxon>
    </lineage>
</organism>
<dbReference type="SUPFAM" id="SSF56954">
    <property type="entry name" value="Outer membrane efflux proteins (OEP)"/>
    <property type="match status" value="1"/>
</dbReference>
<evidence type="ECO:0000313" key="2">
    <source>
        <dbReference type="Proteomes" id="UP000295724"/>
    </source>
</evidence>
<keyword evidence="2" id="KW-1185">Reference proteome</keyword>
<dbReference type="EMBL" id="SNZB01000006">
    <property type="protein sequence ID" value="TDR17444.1"/>
    <property type="molecule type" value="Genomic_DNA"/>
</dbReference>
<dbReference type="InterPro" id="IPR010131">
    <property type="entry name" value="MdtP/NodT-like"/>
</dbReference>
<dbReference type="OrthoDB" id="5607838at2"/>
<gene>
    <name evidence="1" type="ORF">C8D91_2502</name>
</gene>
<dbReference type="AlphaFoldDB" id="A0A4R6XHZ8"/>
<proteinExistence type="predicted"/>
<dbReference type="PANTHER" id="PTHR30203">
    <property type="entry name" value="OUTER MEMBRANE CATION EFFLUX PROTEIN"/>
    <property type="match status" value="1"/>
</dbReference>